<evidence type="ECO:0000256" key="10">
    <source>
        <dbReference type="SAM" id="MobiDB-lite"/>
    </source>
</evidence>
<dbReference type="PROSITE" id="PS50181">
    <property type="entry name" value="FBOX"/>
    <property type="match status" value="1"/>
</dbReference>
<proteinExistence type="predicted"/>
<feature type="region of interest" description="Disordered" evidence="10">
    <location>
        <begin position="481"/>
        <end position="539"/>
    </location>
</feature>
<dbReference type="PANTHER" id="PTHR14003:SF20">
    <property type="entry name" value="FINGER DOMAIN PROTEIN, PUTATIVE (AFU_ORTHOLOGUE AFUA_4G10380)-RELATED"/>
    <property type="match status" value="1"/>
</dbReference>
<dbReference type="OrthoDB" id="2532648at2759"/>
<feature type="domain" description="C2H2-type" evidence="11">
    <location>
        <begin position="414"/>
        <end position="439"/>
    </location>
</feature>
<dbReference type="GO" id="GO:0000785">
    <property type="term" value="C:chromatin"/>
    <property type="evidence" value="ECO:0007669"/>
    <property type="project" value="TreeGrafter"/>
</dbReference>
<dbReference type="PANTHER" id="PTHR14003">
    <property type="entry name" value="TRANSCRIPTIONAL REPRESSOR PROTEIN YY"/>
    <property type="match status" value="1"/>
</dbReference>
<evidence type="ECO:0000256" key="5">
    <source>
        <dbReference type="ARBA" id="ARBA00022833"/>
    </source>
</evidence>
<keyword evidence="3" id="KW-0677">Repeat</keyword>
<dbReference type="InterPro" id="IPR001810">
    <property type="entry name" value="F-box_dom"/>
</dbReference>
<keyword evidence="7" id="KW-0804">Transcription</keyword>
<dbReference type="GO" id="GO:0000981">
    <property type="term" value="F:DNA-binding transcription factor activity, RNA polymerase II-specific"/>
    <property type="evidence" value="ECO:0007669"/>
    <property type="project" value="TreeGrafter"/>
</dbReference>
<dbReference type="Gene3D" id="3.30.160.60">
    <property type="entry name" value="Classic Zinc Finger"/>
    <property type="match status" value="3"/>
</dbReference>
<keyword evidence="2" id="KW-0479">Metal-binding</keyword>
<dbReference type="SMART" id="SM00256">
    <property type="entry name" value="FBOX"/>
    <property type="match status" value="1"/>
</dbReference>
<feature type="domain" description="C2H2-type" evidence="11">
    <location>
        <begin position="358"/>
        <end position="385"/>
    </location>
</feature>
<evidence type="ECO:0000259" key="11">
    <source>
        <dbReference type="PROSITE" id="PS50157"/>
    </source>
</evidence>
<evidence type="ECO:0000313" key="13">
    <source>
        <dbReference type="EMBL" id="KAJ3501409.1"/>
    </source>
</evidence>
<protein>
    <submittedName>
        <fullName evidence="13">Uncharacterized protein</fullName>
    </submittedName>
</protein>
<dbReference type="Proteomes" id="UP001148786">
    <property type="component" value="Unassembled WGS sequence"/>
</dbReference>
<dbReference type="GO" id="GO:0031519">
    <property type="term" value="C:PcG protein complex"/>
    <property type="evidence" value="ECO:0007669"/>
    <property type="project" value="TreeGrafter"/>
</dbReference>
<evidence type="ECO:0000256" key="7">
    <source>
        <dbReference type="ARBA" id="ARBA00023163"/>
    </source>
</evidence>
<dbReference type="PROSITE" id="PS00028">
    <property type="entry name" value="ZINC_FINGER_C2H2_1"/>
    <property type="match status" value="4"/>
</dbReference>
<keyword evidence="6" id="KW-0805">Transcription regulation</keyword>
<dbReference type="EMBL" id="JANKHO010001440">
    <property type="protein sequence ID" value="KAJ3501409.1"/>
    <property type="molecule type" value="Genomic_DNA"/>
</dbReference>
<comment type="caution">
    <text evidence="13">The sequence shown here is derived from an EMBL/GenBank/DDBJ whole genome shotgun (WGS) entry which is preliminary data.</text>
</comment>
<evidence type="ECO:0000313" key="14">
    <source>
        <dbReference type="Proteomes" id="UP001148786"/>
    </source>
</evidence>
<dbReference type="GO" id="GO:0000978">
    <property type="term" value="F:RNA polymerase II cis-regulatory region sequence-specific DNA binding"/>
    <property type="evidence" value="ECO:0007669"/>
    <property type="project" value="TreeGrafter"/>
</dbReference>
<keyword evidence="8" id="KW-0539">Nucleus</keyword>
<dbReference type="InterPro" id="IPR013087">
    <property type="entry name" value="Znf_C2H2_type"/>
</dbReference>
<dbReference type="SUPFAM" id="SSF57667">
    <property type="entry name" value="beta-beta-alpha zinc fingers"/>
    <property type="match status" value="1"/>
</dbReference>
<dbReference type="SMART" id="SM00355">
    <property type="entry name" value="ZnF_C2H2"/>
    <property type="match status" value="4"/>
</dbReference>
<dbReference type="Gene3D" id="1.20.1280.50">
    <property type="match status" value="1"/>
</dbReference>
<dbReference type="GO" id="GO:0005667">
    <property type="term" value="C:transcription regulator complex"/>
    <property type="evidence" value="ECO:0007669"/>
    <property type="project" value="TreeGrafter"/>
</dbReference>
<feature type="domain" description="C2H2-type" evidence="11">
    <location>
        <begin position="386"/>
        <end position="413"/>
    </location>
</feature>
<dbReference type="AlphaFoldDB" id="A0A9W8K0R5"/>
<keyword evidence="14" id="KW-1185">Reference proteome</keyword>
<comment type="subcellular location">
    <subcellularLocation>
        <location evidence="1">Nucleus</location>
    </subcellularLocation>
</comment>
<evidence type="ECO:0000256" key="2">
    <source>
        <dbReference type="ARBA" id="ARBA00022723"/>
    </source>
</evidence>
<dbReference type="InterPro" id="IPR036236">
    <property type="entry name" value="Znf_C2H2_sf"/>
</dbReference>
<dbReference type="SUPFAM" id="SSF81383">
    <property type="entry name" value="F-box domain"/>
    <property type="match status" value="1"/>
</dbReference>
<keyword evidence="4 9" id="KW-0863">Zinc-finger</keyword>
<evidence type="ECO:0000256" key="8">
    <source>
        <dbReference type="ARBA" id="ARBA00023242"/>
    </source>
</evidence>
<reference evidence="13" key="1">
    <citation type="submission" date="2022-07" db="EMBL/GenBank/DDBJ databases">
        <title>Genome Sequence of Agrocybe chaxingu.</title>
        <authorList>
            <person name="Buettner E."/>
        </authorList>
    </citation>
    <scope>NUCLEOTIDE SEQUENCE</scope>
    <source>
        <strain evidence="13">MP-N11</strain>
    </source>
</reference>
<dbReference type="PROSITE" id="PS50157">
    <property type="entry name" value="ZINC_FINGER_C2H2_2"/>
    <property type="match status" value="3"/>
</dbReference>
<organism evidence="13 14">
    <name type="scientific">Agrocybe chaxingu</name>
    <dbReference type="NCBI Taxonomy" id="84603"/>
    <lineage>
        <taxon>Eukaryota</taxon>
        <taxon>Fungi</taxon>
        <taxon>Dikarya</taxon>
        <taxon>Basidiomycota</taxon>
        <taxon>Agaricomycotina</taxon>
        <taxon>Agaricomycetes</taxon>
        <taxon>Agaricomycetidae</taxon>
        <taxon>Agaricales</taxon>
        <taxon>Agaricineae</taxon>
        <taxon>Strophariaceae</taxon>
        <taxon>Agrocybe</taxon>
    </lineage>
</organism>
<feature type="domain" description="F-box" evidence="12">
    <location>
        <begin position="1"/>
        <end position="48"/>
    </location>
</feature>
<accession>A0A9W8K0R5</accession>
<dbReference type="Pfam" id="PF00096">
    <property type="entry name" value="zf-C2H2"/>
    <property type="match status" value="2"/>
</dbReference>
<gene>
    <name evidence="13" type="ORF">NLJ89_g9351</name>
</gene>
<feature type="compositionally biased region" description="Polar residues" evidence="10">
    <location>
        <begin position="514"/>
        <end position="533"/>
    </location>
</feature>
<evidence type="ECO:0000256" key="3">
    <source>
        <dbReference type="ARBA" id="ARBA00022737"/>
    </source>
</evidence>
<name>A0A9W8K0R5_9AGAR</name>
<dbReference type="Pfam" id="PF12937">
    <property type="entry name" value="F-box-like"/>
    <property type="match status" value="1"/>
</dbReference>
<dbReference type="GO" id="GO:0008270">
    <property type="term" value="F:zinc ion binding"/>
    <property type="evidence" value="ECO:0007669"/>
    <property type="project" value="UniProtKB-KW"/>
</dbReference>
<evidence type="ECO:0000256" key="6">
    <source>
        <dbReference type="ARBA" id="ARBA00023015"/>
    </source>
</evidence>
<evidence type="ECO:0000256" key="4">
    <source>
        <dbReference type="ARBA" id="ARBA00022771"/>
    </source>
</evidence>
<evidence type="ECO:0000259" key="12">
    <source>
        <dbReference type="PROSITE" id="PS50181"/>
    </source>
</evidence>
<sequence>MLFESLPVDLIAEILSELDLESLIKMSNLSKRFRLVASDASLNPWRRPTIRNLRTHTYEKALKHLSVRTTVPRQNWVEIITLARPSFILFEATLPNLKESDWEECFKRRFLPGWRKWRKDSRWKEAFLKYIVLNRNGSANELEVSSRNYNPFNAFNEMKLQNDLSHLETRIRVVVELADVRILAFGTLAKPRSHLLVNPNAHIFLNPPGVSDKGLANLFSKMAAKQKGFSLIDDHGVYPMSNAAIPAYLFREYSSPTTSYTRMTYPQPAPTHANYPFFTPGGGDARWIEQDEIEQEGLHWVGALMIVAQLICPAEEDGNGMLKVELPVGVIGMGSLSRGVVVQVPEGLAEVDDKKKQFQCSGCGKNFHRKGDMTRHKALHSGVKPFKCTVCAKSFSQFSGLKTHENTHSGDKPYICRIDSCTTAFGDPSSCARHRKETHRCTGAYRCPYPRCNSRIKRRSAFAAHLKKHGIDVSGLDIDQYAPPLRPQTVSKSGKRGSVRITMVDAPPKRPSPESFTPQSCSTQSDLPSTGSSPDPYVHNQLDYNQWPYEFLQKSHPSNFSNLPFPQPSPESYADFGGERLFAMDASHPSSPMLSLNNSSSTESSLGQPVILRTDGSYHDVIYESLYLAEGLHSQLRNSHLMTPDDSNGCPPNAPYPFFDSLSSVAPPPYS</sequence>
<keyword evidence="5" id="KW-0862">Zinc</keyword>
<evidence type="ECO:0000256" key="1">
    <source>
        <dbReference type="ARBA" id="ARBA00004123"/>
    </source>
</evidence>
<dbReference type="FunFam" id="3.30.160.60:FF:001289">
    <property type="entry name" value="Zinc finger protein 574"/>
    <property type="match status" value="1"/>
</dbReference>
<dbReference type="InterPro" id="IPR036047">
    <property type="entry name" value="F-box-like_dom_sf"/>
</dbReference>
<evidence type="ECO:0000256" key="9">
    <source>
        <dbReference type="PROSITE-ProRule" id="PRU00042"/>
    </source>
</evidence>